<evidence type="ECO:0000313" key="2">
    <source>
        <dbReference type="EMBL" id="KFN02435.1"/>
    </source>
</evidence>
<dbReference type="Gene3D" id="3.40.50.720">
    <property type="entry name" value="NAD(P)-binding Rossmann-like Domain"/>
    <property type="match status" value="1"/>
</dbReference>
<keyword evidence="2" id="KW-0413">Isomerase</keyword>
<reference evidence="2 4" key="1">
    <citation type="submission" date="2014-04" db="EMBL/GenBank/DDBJ databases">
        <authorList>
            <person name="Bishop-Lilly K.A."/>
            <person name="Broomall S.M."/>
            <person name="Chain P.S."/>
            <person name="Chertkov O."/>
            <person name="Coyne S.R."/>
            <person name="Daligault H.E."/>
            <person name="Davenport K.W."/>
            <person name="Erkkila T."/>
            <person name="Frey K.G."/>
            <person name="Gibbons H.S."/>
            <person name="Gu W."/>
            <person name="Jaissle J."/>
            <person name="Johnson S.L."/>
            <person name="Koroleva G.I."/>
            <person name="Ladner J.T."/>
            <person name="Lo C.-C."/>
            <person name="Minogue T.D."/>
            <person name="Munk C."/>
            <person name="Palacios G.F."/>
            <person name="Redden C.L."/>
            <person name="Rosenzweig C.N."/>
            <person name="Scholz M.B."/>
            <person name="Teshima H."/>
            <person name="Xu Y."/>
        </authorList>
    </citation>
    <scope>NUCLEOTIDE SEQUENCE [LARGE SCALE GENOMIC DNA]</scope>
    <source>
        <strain evidence="2 4">BHP</strain>
    </source>
</reference>
<dbReference type="Proteomes" id="UP000264294">
    <property type="component" value="Unassembled WGS sequence"/>
</dbReference>
<gene>
    <name evidence="3" type="ORF">D0U04_09915</name>
    <name evidence="2" type="ORF">DJ93_4463</name>
</gene>
<organism evidence="2 4">
    <name type="scientific">Bacillus clarus</name>
    <dbReference type="NCBI Taxonomy" id="2338372"/>
    <lineage>
        <taxon>Bacteria</taxon>
        <taxon>Bacillati</taxon>
        <taxon>Bacillota</taxon>
        <taxon>Bacilli</taxon>
        <taxon>Bacillales</taxon>
        <taxon>Bacillaceae</taxon>
        <taxon>Bacillus</taxon>
        <taxon>Bacillus cereus group</taxon>
    </lineage>
</organism>
<comment type="caution">
    <text evidence="2">The sequence shown here is derived from an EMBL/GenBank/DDBJ whole genome shotgun (WGS) entry which is preliminary data.</text>
</comment>
<dbReference type="PANTHER" id="PTHR43355">
    <property type="entry name" value="FLAVIN REDUCTASE (NADPH)"/>
    <property type="match status" value="1"/>
</dbReference>
<dbReference type="EMBL" id="JMQC01000008">
    <property type="protein sequence ID" value="KFN02435.1"/>
    <property type="molecule type" value="Genomic_DNA"/>
</dbReference>
<dbReference type="Proteomes" id="UP000029389">
    <property type="component" value="Unassembled WGS sequence"/>
</dbReference>
<dbReference type="EMBL" id="QVOD01000009">
    <property type="protein sequence ID" value="RFT67075.1"/>
    <property type="molecule type" value="Genomic_DNA"/>
</dbReference>
<name>A0A090YVJ6_9BACI</name>
<dbReference type="InterPro" id="IPR016040">
    <property type="entry name" value="NAD(P)-bd_dom"/>
</dbReference>
<dbReference type="GO" id="GO:0016853">
    <property type="term" value="F:isomerase activity"/>
    <property type="evidence" value="ECO:0007669"/>
    <property type="project" value="UniProtKB-KW"/>
</dbReference>
<accession>A0A090YVJ6</accession>
<evidence type="ECO:0000313" key="5">
    <source>
        <dbReference type="Proteomes" id="UP000264294"/>
    </source>
</evidence>
<reference evidence="3 5" key="2">
    <citation type="submission" date="2018-08" db="EMBL/GenBank/DDBJ databases">
        <title>Bacillus clarus sp. nov. strain PS00077A.</title>
        <authorList>
            <person name="Mendez Acevedo M."/>
            <person name="Carroll L."/>
            <person name="Mukherjee M."/>
            <person name="Wiedmann M."/>
            <person name="Kovac J."/>
        </authorList>
    </citation>
    <scope>NUCLEOTIDE SEQUENCE [LARGE SCALE GENOMIC DNA]</scope>
    <source>
        <strain evidence="3 5">PS00077A</strain>
    </source>
</reference>
<dbReference type="SUPFAM" id="SSF51735">
    <property type="entry name" value="NAD(P)-binding Rossmann-fold domains"/>
    <property type="match status" value="1"/>
</dbReference>
<dbReference type="InterPro" id="IPR036291">
    <property type="entry name" value="NAD(P)-bd_dom_sf"/>
</dbReference>
<sequence length="207" mass="22828">MKVCILGATGRVGSQIMKFALQDDSYDVTVLARDSNRIEMAHENLQVIEGNVLNENDLKKVLKGVNIVISALGTDGNGTLTKSMPNIIKGMEEEGIHKILTIGTAGILQARTNPSIYRFQSKESKRKTTTAAEDHLGAYEALENSKLCWTIVCPTHLIDGDVTGVYRIERDMLPEEGAKITVGDTAHFTWELRNKSTYENSRVGIAY</sequence>
<protein>
    <submittedName>
        <fullName evidence="2">3-beta hydroxysteroid dehydrogenase/isomerase family protein</fullName>
    </submittedName>
    <submittedName>
        <fullName evidence="3">NAD-dependent epimerase/dehydratase family protein</fullName>
    </submittedName>
</protein>
<keyword evidence="5" id="KW-1185">Reference proteome</keyword>
<feature type="domain" description="NAD(P)-binding" evidence="1">
    <location>
        <begin position="7"/>
        <end position="192"/>
    </location>
</feature>
<dbReference type="GO" id="GO:0016646">
    <property type="term" value="F:oxidoreductase activity, acting on the CH-NH group of donors, NAD or NADP as acceptor"/>
    <property type="evidence" value="ECO:0007669"/>
    <property type="project" value="TreeGrafter"/>
</dbReference>
<dbReference type="PATRIC" id="fig|1405.8.peg.4594"/>
<dbReference type="AlphaFoldDB" id="A0A090YVJ6"/>
<dbReference type="Pfam" id="PF13460">
    <property type="entry name" value="NAD_binding_10"/>
    <property type="match status" value="1"/>
</dbReference>
<evidence type="ECO:0000313" key="4">
    <source>
        <dbReference type="Proteomes" id="UP000029389"/>
    </source>
</evidence>
<evidence type="ECO:0000259" key="1">
    <source>
        <dbReference type="Pfam" id="PF13460"/>
    </source>
</evidence>
<dbReference type="InterPro" id="IPR051606">
    <property type="entry name" value="Polyketide_Oxido-like"/>
</dbReference>
<dbReference type="PANTHER" id="PTHR43355:SF2">
    <property type="entry name" value="FLAVIN REDUCTASE (NADPH)"/>
    <property type="match status" value="1"/>
</dbReference>
<proteinExistence type="predicted"/>
<dbReference type="STRING" id="1405.B7492_10855"/>
<evidence type="ECO:0000313" key="3">
    <source>
        <dbReference type="EMBL" id="RFT67075.1"/>
    </source>
</evidence>
<dbReference type="RefSeq" id="WP_042983342.1">
    <property type="nucleotide sequence ID" value="NZ_JMQC01000008.1"/>
</dbReference>